<evidence type="ECO:0000256" key="1">
    <source>
        <dbReference type="SAM" id="MobiDB-lite"/>
    </source>
</evidence>
<keyword evidence="3" id="KW-1185">Reference proteome</keyword>
<dbReference type="AlphaFoldDB" id="A0A368FWI8"/>
<feature type="region of interest" description="Disordered" evidence="1">
    <location>
        <begin position="1"/>
        <end position="41"/>
    </location>
</feature>
<feature type="compositionally biased region" description="Low complexity" evidence="1">
    <location>
        <begin position="16"/>
        <end position="35"/>
    </location>
</feature>
<name>A0A368FWI8_ANCCA</name>
<dbReference type="STRING" id="29170.A0A368FWI8"/>
<reference evidence="2 3" key="1">
    <citation type="submission" date="2014-10" db="EMBL/GenBank/DDBJ databases">
        <title>Draft genome of the hookworm Ancylostoma caninum.</title>
        <authorList>
            <person name="Mitreva M."/>
        </authorList>
    </citation>
    <scope>NUCLEOTIDE SEQUENCE [LARGE SCALE GENOMIC DNA]</scope>
    <source>
        <strain evidence="2 3">Baltimore</strain>
    </source>
</reference>
<evidence type="ECO:0000313" key="3">
    <source>
        <dbReference type="Proteomes" id="UP000252519"/>
    </source>
</evidence>
<dbReference type="OrthoDB" id="5904826at2759"/>
<feature type="compositionally biased region" description="Polar residues" evidence="1">
    <location>
        <begin position="123"/>
        <end position="138"/>
    </location>
</feature>
<dbReference type="EMBL" id="JOJR01000553">
    <property type="protein sequence ID" value="RCN36482.1"/>
    <property type="molecule type" value="Genomic_DNA"/>
</dbReference>
<sequence>MGCQKRNSTHRESCSSEDMSGSSNQSSASPGSANGKKFVEDHFSTPLAAPDAWDIRKNLLQKKAADLERLRTESRLKARLKTDEELGLDKSVGDRRSMPIIELANSSLADISSTPKARGRGMSLSNTRTPSPRVTRSLTVGAGDIPVQTVRIVENREEPTMGDKQTSSSQPSAAMPRPPSTGLLSRLFSPDAIRKPKPQQSTNSPVNPERIHSESRKETNMLGSTFRRFKLKREEHSARGIAFDILNVSPNCSPPCIQTIQVLTTYCRSSVLKTWAQIYKPKMTHLSYDPDEKEKYTSFSAYEILPQPLHEMLILR</sequence>
<organism evidence="2 3">
    <name type="scientific">Ancylostoma caninum</name>
    <name type="common">Dog hookworm</name>
    <dbReference type="NCBI Taxonomy" id="29170"/>
    <lineage>
        <taxon>Eukaryota</taxon>
        <taxon>Metazoa</taxon>
        <taxon>Ecdysozoa</taxon>
        <taxon>Nematoda</taxon>
        <taxon>Chromadorea</taxon>
        <taxon>Rhabditida</taxon>
        <taxon>Rhabditina</taxon>
        <taxon>Rhabditomorpha</taxon>
        <taxon>Strongyloidea</taxon>
        <taxon>Ancylostomatidae</taxon>
        <taxon>Ancylostomatinae</taxon>
        <taxon>Ancylostoma</taxon>
    </lineage>
</organism>
<proteinExistence type="predicted"/>
<accession>A0A368FWI8</accession>
<gene>
    <name evidence="2" type="ORF">ANCCAN_17636</name>
</gene>
<evidence type="ECO:0000313" key="2">
    <source>
        <dbReference type="EMBL" id="RCN36482.1"/>
    </source>
</evidence>
<feature type="compositionally biased region" description="Polar residues" evidence="1">
    <location>
        <begin position="163"/>
        <end position="172"/>
    </location>
</feature>
<feature type="region of interest" description="Disordered" evidence="1">
    <location>
        <begin position="111"/>
        <end position="219"/>
    </location>
</feature>
<comment type="caution">
    <text evidence="2">The sequence shown here is derived from an EMBL/GenBank/DDBJ whole genome shotgun (WGS) entry which is preliminary data.</text>
</comment>
<feature type="compositionally biased region" description="Basic and acidic residues" evidence="1">
    <location>
        <begin position="209"/>
        <end position="219"/>
    </location>
</feature>
<dbReference type="Proteomes" id="UP000252519">
    <property type="component" value="Unassembled WGS sequence"/>
</dbReference>
<protein>
    <submittedName>
        <fullName evidence="2">Uncharacterized protein</fullName>
    </submittedName>
</protein>